<feature type="domain" description="Fumarylacetoacetase-like C-terminal" evidence="3">
    <location>
        <begin position="70"/>
        <end position="274"/>
    </location>
</feature>
<keyword evidence="5" id="KW-1185">Reference proteome</keyword>
<reference evidence="5" key="1">
    <citation type="submission" date="2016-10" db="EMBL/GenBank/DDBJ databases">
        <authorList>
            <person name="Varghese N."/>
            <person name="Submissions S."/>
        </authorList>
    </citation>
    <scope>NUCLEOTIDE SEQUENCE [LARGE SCALE GENOMIC DNA]</scope>
    <source>
        <strain evidence="5">ATCC 35263</strain>
    </source>
</reference>
<dbReference type="GO" id="GO:0016853">
    <property type="term" value="F:isomerase activity"/>
    <property type="evidence" value="ECO:0007669"/>
    <property type="project" value="UniProtKB-ARBA"/>
</dbReference>
<proteinExistence type="inferred from homology"/>
<dbReference type="SUPFAM" id="SSF56529">
    <property type="entry name" value="FAH"/>
    <property type="match status" value="1"/>
</dbReference>
<evidence type="ECO:0000313" key="5">
    <source>
        <dbReference type="Proteomes" id="UP000222056"/>
    </source>
</evidence>
<evidence type="ECO:0000313" key="4">
    <source>
        <dbReference type="EMBL" id="SEH12097.1"/>
    </source>
</evidence>
<name>A0A1H6FMG8_THEAL</name>
<keyword evidence="2" id="KW-0479">Metal-binding</keyword>
<organism evidence="4 5">
    <name type="scientific">Thermoleophilum album</name>
    <dbReference type="NCBI Taxonomy" id="29539"/>
    <lineage>
        <taxon>Bacteria</taxon>
        <taxon>Bacillati</taxon>
        <taxon>Actinomycetota</taxon>
        <taxon>Thermoleophilia</taxon>
        <taxon>Thermoleophilales</taxon>
        <taxon>Thermoleophilaceae</taxon>
        <taxon>Thermoleophilum</taxon>
    </lineage>
</organism>
<dbReference type="Gene3D" id="3.90.850.10">
    <property type="entry name" value="Fumarylacetoacetase-like, C-terminal domain"/>
    <property type="match status" value="1"/>
</dbReference>
<dbReference type="STRING" id="29539.SAMN02745716_0983"/>
<dbReference type="PANTHER" id="PTHR42796">
    <property type="entry name" value="FUMARYLACETOACETATE HYDROLASE DOMAIN-CONTAINING PROTEIN 2A-RELATED"/>
    <property type="match status" value="1"/>
</dbReference>
<evidence type="ECO:0000256" key="1">
    <source>
        <dbReference type="ARBA" id="ARBA00010211"/>
    </source>
</evidence>
<evidence type="ECO:0000256" key="2">
    <source>
        <dbReference type="ARBA" id="ARBA00022723"/>
    </source>
</evidence>
<evidence type="ECO:0000259" key="3">
    <source>
        <dbReference type="Pfam" id="PF01557"/>
    </source>
</evidence>
<dbReference type="GO" id="GO:0046872">
    <property type="term" value="F:metal ion binding"/>
    <property type="evidence" value="ECO:0007669"/>
    <property type="project" value="UniProtKB-KW"/>
</dbReference>
<dbReference type="InterPro" id="IPR036663">
    <property type="entry name" value="Fumarylacetoacetase_C_sf"/>
</dbReference>
<protein>
    <submittedName>
        <fullName evidence="4">2-keto-4-pentenoate hydratase/2-oxohepta-3-ene-1,7-dioic acid hydratase (Catechol pathway)</fullName>
    </submittedName>
</protein>
<dbReference type="InterPro" id="IPR011234">
    <property type="entry name" value="Fumarylacetoacetase-like_C"/>
</dbReference>
<dbReference type="AlphaFoldDB" id="A0A1H6FMG8"/>
<sequence length="278" mass="29584">MFTDGDGAARPGVLVEGVVHELDSPLLDAGLEPSLDALLRAGGLGAVEPGEPVAELDQVSLLPPLRKPEKIVCIGLNYRSHAEEQGAEPPQQPTFFAKFRNALAAPGATVPLPRASRKVDYEAEVAFVVADRCKDVPESEALDHVAGYLLFNDLSARDLQFATPQWMPGKVFDGSAPIGPALVTPDEAGPHDAIDLELLLNGERMQQATTADLVHSVPALLSYLSTLMTLEAGDIVATGTPAGVGSLRRPRVWLKPGDEVIVRSRVLGELVTRIGEPR</sequence>
<dbReference type="Pfam" id="PF01557">
    <property type="entry name" value="FAA_hydrolase"/>
    <property type="match status" value="1"/>
</dbReference>
<accession>A0A1H6FMG8</accession>
<gene>
    <name evidence="4" type="ORF">SAMN02745716_0983</name>
</gene>
<dbReference type="Proteomes" id="UP000222056">
    <property type="component" value="Unassembled WGS sequence"/>
</dbReference>
<dbReference type="PANTHER" id="PTHR42796:SF4">
    <property type="entry name" value="FUMARYLACETOACETATE HYDROLASE DOMAIN-CONTAINING PROTEIN 2A"/>
    <property type="match status" value="1"/>
</dbReference>
<dbReference type="FunFam" id="3.90.850.10:FF:000002">
    <property type="entry name" value="2-hydroxyhepta-2,4-diene-1,7-dioate isomerase"/>
    <property type="match status" value="1"/>
</dbReference>
<comment type="similarity">
    <text evidence="1">Belongs to the FAH family.</text>
</comment>
<dbReference type="EMBL" id="FNWJ01000001">
    <property type="protein sequence ID" value="SEH12097.1"/>
    <property type="molecule type" value="Genomic_DNA"/>
</dbReference>
<dbReference type="InterPro" id="IPR051121">
    <property type="entry name" value="FAH"/>
</dbReference>
<dbReference type="GO" id="GO:0019752">
    <property type="term" value="P:carboxylic acid metabolic process"/>
    <property type="evidence" value="ECO:0007669"/>
    <property type="project" value="UniProtKB-ARBA"/>
</dbReference>